<gene>
    <name evidence="3" type="ORF">MBFIL_19300</name>
</gene>
<dbReference type="SUPFAM" id="SSF52777">
    <property type="entry name" value="CoA-dependent acyltransferases"/>
    <property type="match status" value="1"/>
</dbReference>
<feature type="transmembrane region" description="Helical" evidence="2">
    <location>
        <begin position="188"/>
        <end position="206"/>
    </location>
</feature>
<name>A0A165YY74_9EURY</name>
<feature type="compositionally biased region" description="Polar residues" evidence="1">
    <location>
        <begin position="1"/>
        <end position="14"/>
    </location>
</feature>
<keyword evidence="4" id="KW-1185">Reference proteome</keyword>
<keyword evidence="2" id="KW-0812">Transmembrane</keyword>
<evidence type="ECO:0000313" key="4">
    <source>
        <dbReference type="Proteomes" id="UP000077066"/>
    </source>
</evidence>
<accession>A0A165YY74</accession>
<reference evidence="3 4" key="1">
    <citation type="submission" date="2016-04" db="EMBL/GenBank/DDBJ databases">
        <title>Genome sequence of Methanobrevibacter filiformis DSM 11501.</title>
        <authorList>
            <person name="Poehlein A."/>
            <person name="Seedorf H."/>
            <person name="Daniel R."/>
        </authorList>
    </citation>
    <scope>NUCLEOTIDE SEQUENCE [LARGE SCALE GENOMIC DNA]</scope>
    <source>
        <strain evidence="3 4">DSM 11501</strain>
    </source>
</reference>
<proteinExistence type="predicted"/>
<dbReference type="GO" id="GO:0016746">
    <property type="term" value="F:acyltransferase activity"/>
    <property type="evidence" value="ECO:0007669"/>
    <property type="project" value="UniProtKB-KW"/>
</dbReference>
<dbReference type="PATRIC" id="fig|55758.3.peg.2150"/>
<evidence type="ECO:0000256" key="1">
    <source>
        <dbReference type="SAM" id="MobiDB-lite"/>
    </source>
</evidence>
<dbReference type="OrthoDB" id="379748at2157"/>
<sequence>MSNSKFDNNNYGSDSESRVPPRPKKRGERIDGYRVRDVKPFHELLPFLMKTRDSSSNFFKMTYDISNVIEYLDEKNKNLELENNENNSIKKYGFNLFFIAALTRVIALRPHLNRFISGKRIYQRHDIEIGYVIKKNFNDDGEESSTVSPFLRDSNIEDVKEVLDKSIFNVKKETDDGTGDFIKTLMKFPTFMVTIVIALFDLFAFIGHGPKVLKDIDTMQASAFIANLGSIGLEKVPYHHLYDRGTCSMFLTLGRARKELVSTKEGFVEKNLVDVAITMDERITDGFYFVKSLDLLQDILNNPYLLDKRLKEVPIDK</sequence>
<feature type="region of interest" description="Disordered" evidence="1">
    <location>
        <begin position="1"/>
        <end position="30"/>
    </location>
</feature>
<dbReference type="Proteomes" id="UP000077066">
    <property type="component" value="Unassembled WGS sequence"/>
</dbReference>
<dbReference type="InterPro" id="IPR023213">
    <property type="entry name" value="CAT-like_dom_sf"/>
</dbReference>
<keyword evidence="2" id="KW-0472">Membrane</keyword>
<dbReference type="AlphaFoldDB" id="A0A165YY74"/>
<keyword evidence="3" id="KW-0012">Acyltransferase</keyword>
<dbReference type="EMBL" id="LWMT01000292">
    <property type="protein sequence ID" value="KZX10014.1"/>
    <property type="molecule type" value="Genomic_DNA"/>
</dbReference>
<keyword evidence="2" id="KW-1133">Transmembrane helix</keyword>
<dbReference type="RefSeq" id="WP_066974041.1">
    <property type="nucleotide sequence ID" value="NZ_LWMT01000292.1"/>
</dbReference>
<keyword evidence="3" id="KW-0808">Transferase</keyword>
<comment type="caution">
    <text evidence="3">The sequence shown here is derived from an EMBL/GenBank/DDBJ whole genome shotgun (WGS) entry which is preliminary data.</text>
</comment>
<evidence type="ECO:0000313" key="3">
    <source>
        <dbReference type="EMBL" id="KZX10014.1"/>
    </source>
</evidence>
<organism evidence="3 4">
    <name type="scientific">Methanobrevibacter filiformis</name>
    <dbReference type="NCBI Taxonomy" id="55758"/>
    <lineage>
        <taxon>Archaea</taxon>
        <taxon>Methanobacteriati</taxon>
        <taxon>Methanobacteriota</taxon>
        <taxon>Methanomada group</taxon>
        <taxon>Methanobacteria</taxon>
        <taxon>Methanobacteriales</taxon>
        <taxon>Methanobacteriaceae</taxon>
        <taxon>Methanobrevibacter</taxon>
    </lineage>
</organism>
<evidence type="ECO:0000256" key="2">
    <source>
        <dbReference type="SAM" id="Phobius"/>
    </source>
</evidence>
<protein>
    <submittedName>
        <fullName evidence="3">2-oxoacid dehydrogenases acyltransferase</fullName>
    </submittedName>
</protein>
<dbReference type="Gene3D" id="3.30.559.10">
    <property type="entry name" value="Chloramphenicol acetyltransferase-like domain"/>
    <property type="match status" value="1"/>
</dbReference>